<evidence type="ECO:0000313" key="5">
    <source>
        <dbReference type="Proteomes" id="UP000013097"/>
    </source>
</evidence>
<dbReference type="PATRIC" id="fig|999411.4.peg.379"/>
<proteinExistence type="predicted"/>
<feature type="domain" description="Glucosyltransferase 3-like C-terminal" evidence="3">
    <location>
        <begin position="171"/>
        <end position="338"/>
    </location>
</feature>
<keyword evidence="1" id="KW-0808">Transferase</keyword>
<dbReference type="InterPro" id="IPR058592">
    <property type="entry name" value="Gtf3_C"/>
</dbReference>
<organism evidence="4 5">
    <name type="scientific">Clostridium thermobutyricum</name>
    <dbReference type="NCBI Taxonomy" id="29372"/>
    <lineage>
        <taxon>Bacteria</taxon>
        <taxon>Bacillati</taxon>
        <taxon>Bacillota</taxon>
        <taxon>Clostridia</taxon>
        <taxon>Eubacteriales</taxon>
        <taxon>Clostridiaceae</taxon>
        <taxon>Clostridium</taxon>
    </lineage>
</organism>
<dbReference type="HOGENOM" id="CLU_057651_1_0_9"/>
<reference evidence="4 5" key="1">
    <citation type="submission" date="2013-01" db="EMBL/GenBank/DDBJ databases">
        <title>The Genome Sequence of Clostridium colicanis 209318.</title>
        <authorList>
            <consortium name="The Broad Institute Genome Sequencing Platform"/>
            <person name="Earl A."/>
            <person name="Ward D."/>
            <person name="Feldgarden M."/>
            <person name="Gevers D."/>
            <person name="Courvalin P."/>
            <person name="Lambert T."/>
            <person name="Walker B."/>
            <person name="Young S.K."/>
            <person name="Zeng Q."/>
            <person name="Gargeya S."/>
            <person name="Fitzgerald M."/>
            <person name="Haas B."/>
            <person name="Abouelleil A."/>
            <person name="Alvarado L."/>
            <person name="Arachchi H.M."/>
            <person name="Berlin A.M."/>
            <person name="Chapman S.B."/>
            <person name="Dewar J."/>
            <person name="Goldberg J."/>
            <person name="Griggs A."/>
            <person name="Gujja S."/>
            <person name="Hansen M."/>
            <person name="Howarth C."/>
            <person name="Imamovic A."/>
            <person name="Larimer J."/>
            <person name="McCowan C."/>
            <person name="Murphy C."/>
            <person name="Neiman D."/>
            <person name="Pearson M."/>
            <person name="Priest M."/>
            <person name="Roberts A."/>
            <person name="Saif S."/>
            <person name="Shea T."/>
            <person name="Sisk P."/>
            <person name="Sykes S."/>
            <person name="Wortman J."/>
            <person name="Nusbaum C."/>
            <person name="Birren B."/>
        </authorList>
    </citation>
    <scope>NUCLEOTIDE SEQUENCE [LARGE SCALE GENOMIC DNA]</scope>
    <source>
        <strain evidence="4 5">209318</strain>
    </source>
</reference>
<feature type="domain" description="Glucosyltransferase 3-like N-terminal" evidence="2">
    <location>
        <begin position="8"/>
        <end position="152"/>
    </location>
</feature>
<comment type="caution">
    <text evidence="4">The sequence shown here is derived from an EMBL/GenBank/DDBJ whole genome shotgun (WGS) entry which is preliminary data.</text>
</comment>
<dbReference type="InterPro" id="IPR058591">
    <property type="entry name" value="Gtf3_N"/>
</dbReference>
<evidence type="ECO:0000259" key="2">
    <source>
        <dbReference type="Pfam" id="PF26334"/>
    </source>
</evidence>
<dbReference type="Gene3D" id="3.40.50.2000">
    <property type="entry name" value="Glycogen Phosphorylase B"/>
    <property type="match status" value="2"/>
</dbReference>
<accession>N9XU58</accession>
<evidence type="ECO:0000313" key="4">
    <source>
        <dbReference type="EMBL" id="ENZ03208.1"/>
    </source>
</evidence>
<dbReference type="PIRSF" id="PIRSF007023">
    <property type="entry name" value="UDP-Galf_transf"/>
    <property type="match status" value="1"/>
</dbReference>
<dbReference type="Proteomes" id="UP000013097">
    <property type="component" value="Unassembled WGS sequence"/>
</dbReference>
<dbReference type="Pfam" id="PF26334">
    <property type="entry name" value="Gtf3_N"/>
    <property type="match status" value="1"/>
</dbReference>
<keyword evidence="5" id="KW-1185">Reference proteome</keyword>
<dbReference type="Pfam" id="PF26337">
    <property type="entry name" value="Gtf3_C"/>
    <property type="match status" value="1"/>
</dbReference>
<evidence type="ECO:0000259" key="3">
    <source>
        <dbReference type="Pfam" id="PF26337"/>
    </source>
</evidence>
<gene>
    <name evidence="4" type="ORF">HMPREF1092_00394</name>
</gene>
<dbReference type="RefSeq" id="WP_002596898.1">
    <property type="nucleotide sequence ID" value="NZ_KB850956.1"/>
</dbReference>
<evidence type="ECO:0000256" key="1">
    <source>
        <dbReference type="ARBA" id="ARBA00022679"/>
    </source>
</evidence>
<dbReference type="EMBL" id="AGYT01000007">
    <property type="protein sequence ID" value="ENZ03208.1"/>
    <property type="molecule type" value="Genomic_DNA"/>
</dbReference>
<evidence type="ECO:0008006" key="6">
    <source>
        <dbReference type="Google" id="ProtNLM"/>
    </source>
</evidence>
<dbReference type="AlphaFoldDB" id="N9XU58"/>
<name>N9XU58_9CLOT</name>
<dbReference type="eggNOG" id="COG0438">
    <property type="taxonomic scope" value="Bacteria"/>
</dbReference>
<protein>
    <recommendedName>
        <fullName evidence="6">Beta-1,6-galactofuranosyltransferase</fullName>
    </recommendedName>
</protein>
<sequence>MNMIYFLKDYQEENFNALSKARLDAEKIMIKNGCKELNFYLGGRKIYYKSFFKRRNEKKKLKSGDTLLIQYPYYFKYWESFFNTIQELRSNGIKVVALIHDIICLRPYEKPITMNDEVKVFSQLDGIISHNEHMTKLLVESGVKVPIYNLGIFDYLSDKFDMEIVDDFKNINIAGNLVIDKAKYIYLKELDDVKTKISLYGVGFEKEKVLNHKNNLDYIGCFKPEELGKHMKTGFGLIWDGESLDKCSGMMGEYLKVNNPHKTSMYLSIGMPVIVWSKSAMKDLVLENNIGIAIDSLKEIDETLENITFEKYKEMAENCRKFGEKLRDGYFLGKAIEKIK</sequence>